<gene>
    <name evidence="12" type="ORF">O6P43_003865</name>
</gene>
<dbReference type="SMART" id="SM00220">
    <property type="entry name" value="S_TKc"/>
    <property type="match status" value="1"/>
</dbReference>
<dbReference type="GO" id="GO:0005737">
    <property type="term" value="C:cytoplasm"/>
    <property type="evidence" value="ECO:0007669"/>
    <property type="project" value="TreeGrafter"/>
</dbReference>
<comment type="similarity">
    <text evidence="1">Belongs to the protein kinase superfamily. TKL Ser/Thr protein kinase family. RAF subfamily.</text>
</comment>
<evidence type="ECO:0000256" key="5">
    <source>
        <dbReference type="ARBA" id="ARBA00022679"/>
    </source>
</evidence>
<dbReference type="InterPro" id="IPR008271">
    <property type="entry name" value="Ser/Thr_kinase_AS"/>
</dbReference>
<evidence type="ECO:0000259" key="11">
    <source>
        <dbReference type="PROSITE" id="PS50011"/>
    </source>
</evidence>
<dbReference type="InterPro" id="IPR000719">
    <property type="entry name" value="Prot_kinase_dom"/>
</dbReference>
<evidence type="ECO:0000313" key="13">
    <source>
        <dbReference type="Proteomes" id="UP001163823"/>
    </source>
</evidence>
<dbReference type="KEGG" id="qsa:O6P43_003865"/>
<dbReference type="FunFam" id="3.30.200.20:FF:000060">
    <property type="entry name" value="Serine/threonine-protein kinase isoform 1"/>
    <property type="match status" value="1"/>
</dbReference>
<evidence type="ECO:0000313" key="12">
    <source>
        <dbReference type="EMBL" id="KAJ7973659.1"/>
    </source>
</evidence>
<comment type="catalytic activity">
    <reaction evidence="9">
        <text>L-threonyl-[protein] + ATP = O-phospho-L-threonyl-[protein] + ADP + H(+)</text>
        <dbReference type="Rhea" id="RHEA:46608"/>
        <dbReference type="Rhea" id="RHEA-COMP:11060"/>
        <dbReference type="Rhea" id="RHEA-COMP:11605"/>
        <dbReference type="ChEBI" id="CHEBI:15378"/>
        <dbReference type="ChEBI" id="CHEBI:30013"/>
        <dbReference type="ChEBI" id="CHEBI:30616"/>
        <dbReference type="ChEBI" id="CHEBI:61977"/>
        <dbReference type="ChEBI" id="CHEBI:456216"/>
        <dbReference type="EC" id="2.7.11.1"/>
    </reaction>
</comment>
<dbReference type="AlphaFoldDB" id="A0AAD7VFG0"/>
<comment type="caution">
    <text evidence="12">The sequence shown here is derived from an EMBL/GenBank/DDBJ whole genome shotgun (WGS) entry which is preliminary data.</text>
</comment>
<dbReference type="GO" id="GO:0004674">
    <property type="term" value="F:protein serine/threonine kinase activity"/>
    <property type="evidence" value="ECO:0007669"/>
    <property type="project" value="UniProtKB-KW"/>
</dbReference>
<organism evidence="12 13">
    <name type="scientific">Quillaja saponaria</name>
    <name type="common">Soap bark tree</name>
    <dbReference type="NCBI Taxonomy" id="32244"/>
    <lineage>
        <taxon>Eukaryota</taxon>
        <taxon>Viridiplantae</taxon>
        <taxon>Streptophyta</taxon>
        <taxon>Embryophyta</taxon>
        <taxon>Tracheophyta</taxon>
        <taxon>Spermatophyta</taxon>
        <taxon>Magnoliopsida</taxon>
        <taxon>eudicotyledons</taxon>
        <taxon>Gunneridae</taxon>
        <taxon>Pentapetalae</taxon>
        <taxon>rosids</taxon>
        <taxon>fabids</taxon>
        <taxon>Fabales</taxon>
        <taxon>Quillajaceae</taxon>
        <taxon>Quillaja</taxon>
    </lineage>
</organism>
<dbReference type="GO" id="GO:0005524">
    <property type="term" value="F:ATP binding"/>
    <property type="evidence" value="ECO:0007669"/>
    <property type="project" value="UniProtKB-KW"/>
</dbReference>
<evidence type="ECO:0000256" key="8">
    <source>
        <dbReference type="ARBA" id="ARBA00022840"/>
    </source>
</evidence>
<reference evidence="12" key="1">
    <citation type="journal article" date="2023" name="Science">
        <title>Elucidation of the pathway for biosynthesis of saponin adjuvants from the soapbark tree.</title>
        <authorList>
            <person name="Reed J."/>
            <person name="Orme A."/>
            <person name="El-Demerdash A."/>
            <person name="Owen C."/>
            <person name="Martin L.B.B."/>
            <person name="Misra R.C."/>
            <person name="Kikuchi S."/>
            <person name="Rejzek M."/>
            <person name="Martin A.C."/>
            <person name="Harkess A."/>
            <person name="Leebens-Mack J."/>
            <person name="Louveau T."/>
            <person name="Stephenson M.J."/>
            <person name="Osbourn A."/>
        </authorList>
    </citation>
    <scope>NUCLEOTIDE SEQUENCE</scope>
    <source>
        <strain evidence="12">S10</strain>
    </source>
</reference>
<evidence type="ECO:0000256" key="10">
    <source>
        <dbReference type="ARBA" id="ARBA00048679"/>
    </source>
</evidence>
<dbReference type="PANTHER" id="PTHR23257">
    <property type="entry name" value="SERINE-THREONINE PROTEIN KINASE"/>
    <property type="match status" value="1"/>
</dbReference>
<dbReference type="PROSITE" id="PS00108">
    <property type="entry name" value="PROTEIN_KINASE_ST"/>
    <property type="match status" value="1"/>
</dbReference>
<evidence type="ECO:0000256" key="4">
    <source>
        <dbReference type="ARBA" id="ARBA00022553"/>
    </source>
</evidence>
<dbReference type="SUPFAM" id="SSF56112">
    <property type="entry name" value="Protein kinase-like (PK-like)"/>
    <property type="match status" value="1"/>
</dbReference>
<proteinExistence type="inferred from homology"/>
<dbReference type="FunFam" id="1.10.510.10:FF:000316">
    <property type="entry name" value="serine/threonine-protein kinase HT1"/>
    <property type="match status" value="1"/>
</dbReference>
<evidence type="ECO:0000256" key="7">
    <source>
        <dbReference type="ARBA" id="ARBA00022777"/>
    </source>
</evidence>
<evidence type="ECO:0000256" key="2">
    <source>
        <dbReference type="ARBA" id="ARBA00012513"/>
    </source>
</evidence>
<evidence type="ECO:0000256" key="1">
    <source>
        <dbReference type="ARBA" id="ARBA00010507"/>
    </source>
</evidence>
<keyword evidence="8" id="KW-0067">ATP-binding</keyword>
<keyword evidence="7 12" id="KW-0418">Kinase</keyword>
<dbReference type="Gene3D" id="1.10.510.10">
    <property type="entry name" value="Transferase(Phosphotransferase) domain 1"/>
    <property type="match status" value="1"/>
</dbReference>
<dbReference type="Pfam" id="PF07714">
    <property type="entry name" value="PK_Tyr_Ser-Thr"/>
    <property type="match status" value="1"/>
</dbReference>
<keyword evidence="13" id="KW-1185">Reference proteome</keyword>
<dbReference type="InterPro" id="IPR011009">
    <property type="entry name" value="Kinase-like_dom_sf"/>
</dbReference>
<keyword evidence="6" id="KW-0547">Nucleotide-binding</keyword>
<protein>
    <recommendedName>
        <fullName evidence="2">non-specific serine/threonine protein kinase</fullName>
        <ecNumber evidence="2">2.7.11.1</ecNumber>
    </recommendedName>
</protein>
<dbReference type="PANTHER" id="PTHR23257:SF930">
    <property type="entry name" value="SERINE_THREONINE-PROTEIN KINASE STY13"/>
    <property type="match status" value="1"/>
</dbReference>
<dbReference type="InterPro" id="IPR050167">
    <property type="entry name" value="Ser_Thr_protein_kinase"/>
</dbReference>
<evidence type="ECO:0000256" key="3">
    <source>
        <dbReference type="ARBA" id="ARBA00022527"/>
    </source>
</evidence>
<feature type="domain" description="Protein kinase" evidence="11">
    <location>
        <begin position="134"/>
        <end position="396"/>
    </location>
</feature>
<comment type="catalytic activity">
    <reaction evidence="10">
        <text>L-seryl-[protein] + ATP = O-phospho-L-seryl-[protein] + ADP + H(+)</text>
        <dbReference type="Rhea" id="RHEA:17989"/>
        <dbReference type="Rhea" id="RHEA-COMP:9863"/>
        <dbReference type="Rhea" id="RHEA-COMP:11604"/>
        <dbReference type="ChEBI" id="CHEBI:15378"/>
        <dbReference type="ChEBI" id="CHEBI:29999"/>
        <dbReference type="ChEBI" id="CHEBI:30616"/>
        <dbReference type="ChEBI" id="CHEBI:83421"/>
        <dbReference type="ChEBI" id="CHEBI:456216"/>
        <dbReference type="EC" id="2.7.11.1"/>
    </reaction>
</comment>
<evidence type="ECO:0000256" key="9">
    <source>
        <dbReference type="ARBA" id="ARBA00047899"/>
    </source>
</evidence>
<dbReference type="PROSITE" id="PS50011">
    <property type="entry name" value="PROTEIN_KINASE_DOM"/>
    <property type="match status" value="1"/>
</dbReference>
<name>A0AAD7VFG0_QUISA</name>
<keyword evidence="3" id="KW-0723">Serine/threonine-protein kinase</keyword>
<accession>A0AAD7VFG0</accession>
<dbReference type="GO" id="GO:0007165">
    <property type="term" value="P:signal transduction"/>
    <property type="evidence" value="ECO:0007669"/>
    <property type="project" value="TreeGrafter"/>
</dbReference>
<dbReference type="InterPro" id="IPR001245">
    <property type="entry name" value="Ser-Thr/Tyr_kinase_cat_dom"/>
</dbReference>
<dbReference type="EC" id="2.7.11.1" evidence="2"/>
<sequence length="415" mass="46332">MLEGGAKFAGIIDLNKHDNNYDFSQGFYHKLEEGTNMSIDSVGSLQTSNGGGSVAMSIDNSSVGSNDSHTHILNHQGLRRRANDNYSVAQSINRRGRVTHALSDDALAQALMDNNSPTEGLDNFDEWTIDLRKLNMGEAFAQGAFGKLYRGTYNGEDVAIKILERPENDPVKAQLMEQQFQQEVMMLATLKHSNIVHFIGACRKPMVWCIVTEYAKGGSVRQFLMKRHNRSVPLKLAVKQALDVARGMAYVHGLGLIHRDLKSDNLLIFGDKSIKIADFGVARIEVQTEGMTPETGTYRWMAPEMIQHRPYTQKVDVYSFGIVLWELITGMLPFQNMTAVQAAFAVVNKGVRPIIPNDCLPVLSEIMTRCWDANPDVRPPFTDIVGMLENAETEIMTTVRKARFRCCLTQPMTAD</sequence>
<dbReference type="Gene3D" id="3.30.200.20">
    <property type="entry name" value="Phosphorylase Kinase, domain 1"/>
    <property type="match status" value="1"/>
</dbReference>
<dbReference type="CDD" id="cd13999">
    <property type="entry name" value="STKc_MAP3K-like"/>
    <property type="match status" value="1"/>
</dbReference>
<keyword evidence="5" id="KW-0808">Transferase</keyword>
<dbReference type="EMBL" id="JARAOO010000003">
    <property type="protein sequence ID" value="KAJ7973659.1"/>
    <property type="molecule type" value="Genomic_DNA"/>
</dbReference>
<dbReference type="Proteomes" id="UP001163823">
    <property type="component" value="Chromosome 3"/>
</dbReference>
<evidence type="ECO:0000256" key="6">
    <source>
        <dbReference type="ARBA" id="ARBA00022741"/>
    </source>
</evidence>
<keyword evidence="4" id="KW-0597">Phosphoprotein</keyword>
<dbReference type="PRINTS" id="PR00109">
    <property type="entry name" value="TYRKINASE"/>
</dbReference>